<evidence type="ECO:0000256" key="14">
    <source>
        <dbReference type="ARBA" id="ARBA00023075"/>
    </source>
</evidence>
<keyword evidence="12 18" id="KW-0408">Iron</keyword>
<comment type="subcellular location">
    <subcellularLocation>
        <location evidence="2">Mitochondrion inner membrane</location>
    </subcellularLocation>
</comment>
<evidence type="ECO:0000256" key="9">
    <source>
        <dbReference type="ARBA" id="ARBA00022946"/>
    </source>
</evidence>
<dbReference type="PANTHER" id="PTHR10617:SF107">
    <property type="entry name" value="ELECTRON TRANSFER FLAVOPROTEIN-UBIQUINONE OXIDOREDUCTASE, MITOCHONDRIAL"/>
    <property type="match status" value="1"/>
</dbReference>
<dbReference type="EMBL" id="CAMXCT020000570">
    <property type="protein sequence ID" value="CAL1133988.1"/>
    <property type="molecule type" value="Genomic_DNA"/>
</dbReference>
<evidence type="ECO:0000313" key="21">
    <source>
        <dbReference type="EMBL" id="CAI3980613.1"/>
    </source>
</evidence>
<evidence type="ECO:0000256" key="5">
    <source>
        <dbReference type="ARBA" id="ARBA00022630"/>
    </source>
</evidence>
<evidence type="ECO:0000256" key="6">
    <source>
        <dbReference type="ARBA" id="ARBA00022723"/>
    </source>
</evidence>
<keyword evidence="9" id="KW-0809">Transit peptide</keyword>
<dbReference type="Gene3D" id="3.30.70.20">
    <property type="match status" value="1"/>
</dbReference>
<evidence type="ECO:0000256" key="2">
    <source>
        <dbReference type="ARBA" id="ARBA00004273"/>
    </source>
</evidence>
<dbReference type="PANTHER" id="PTHR10617">
    <property type="entry name" value="ELECTRON TRANSFER FLAVOPROTEIN-UBIQUINONE OXIDOREDUCTASE"/>
    <property type="match status" value="1"/>
</dbReference>
<dbReference type="InterPro" id="IPR007859">
    <property type="entry name" value="ETF-QO/FixX_C"/>
</dbReference>
<evidence type="ECO:0000256" key="1">
    <source>
        <dbReference type="ARBA" id="ARBA00001974"/>
    </source>
</evidence>
<evidence type="ECO:0000259" key="20">
    <source>
        <dbReference type="Pfam" id="PF21162"/>
    </source>
</evidence>
<evidence type="ECO:0000256" key="18">
    <source>
        <dbReference type="RuleBase" id="RU366068"/>
    </source>
</evidence>
<evidence type="ECO:0000256" key="17">
    <source>
        <dbReference type="ARBA" id="ARBA00052682"/>
    </source>
</evidence>
<evidence type="ECO:0000259" key="19">
    <source>
        <dbReference type="Pfam" id="PF05187"/>
    </source>
</evidence>
<dbReference type="SUPFAM" id="SSF54373">
    <property type="entry name" value="FAD-linked reductases, C-terminal domain"/>
    <property type="match status" value="1"/>
</dbReference>
<comment type="similarity">
    <text evidence="3">Belongs to the ETF-QO/FixC family.</text>
</comment>
<dbReference type="Proteomes" id="UP001152797">
    <property type="component" value="Unassembled WGS sequence"/>
</dbReference>
<feature type="non-terminal residue" evidence="21">
    <location>
        <position position="591"/>
    </location>
</feature>
<keyword evidence="15" id="KW-0496">Mitochondrion</keyword>
<keyword evidence="5 18" id="KW-0285">Flavoprotein</keyword>
<dbReference type="Pfam" id="PF13450">
    <property type="entry name" value="NAD_binding_8"/>
    <property type="match status" value="1"/>
</dbReference>
<accession>A0A9P1FLL2</accession>
<keyword evidence="23" id="KW-1185">Reference proteome</keyword>
<evidence type="ECO:0000256" key="3">
    <source>
        <dbReference type="ARBA" id="ARBA00006796"/>
    </source>
</evidence>
<dbReference type="GO" id="GO:0004174">
    <property type="term" value="F:electron-transferring-flavoprotein dehydrogenase activity"/>
    <property type="evidence" value="ECO:0007669"/>
    <property type="project" value="UniProtKB-UniRule"/>
</dbReference>
<dbReference type="FunFam" id="3.30.70.20:FF:000015">
    <property type="entry name" value="Electron transfer flavoprotein-ubiquinone oxidoreductase"/>
    <property type="match status" value="1"/>
</dbReference>
<feature type="domain" description="ETF-QO/FixC ubiquinone-binding" evidence="20">
    <location>
        <begin position="241"/>
        <end position="334"/>
    </location>
</feature>
<reference evidence="21" key="1">
    <citation type="submission" date="2022-10" db="EMBL/GenBank/DDBJ databases">
        <authorList>
            <person name="Chen Y."/>
            <person name="Dougan E. K."/>
            <person name="Chan C."/>
            <person name="Rhodes N."/>
            <person name="Thang M."/>
        </authorList>
    </citation>
    <scope>NUCLEOTIDE SEQUENCE</scope>
</reference>
<name>A0A9P1FLL2_9DINO</name>
<gene>
    <name evidence="21" type="ORF">C1SCF055_LOCUS8476</name>
</gene>
<dbReference type="Gene3D" id="3.30.9.90">
    <property type="match status" value="1"/>
</dbReference>
<keyword evidence="4 18" id="KW-0813">Transport</keyword>
<dbReference type="Pfam" id="PF21162">
    <property type="entry name" value="ETFQO_UQ-bd"/>
    <property type="match status" value="1"/>
</dbReference>
<evidence type="ECO:0000256" key="12">
    <source>
        <dbReference type="ARBA" id="ARBA00023004"/>
    </source>
</evidence>
<evidence type="ECO:0000256" key="15">
    <source>
        <dbReference type="ARBA" id="ARBA00023128"/>
    </source>
</evidence>
<dbReference type="SUPFAM" id="SSF54862">
    <property type="entry name" value="4Fe-4S ferredoxins"/>
    <property type="match status" value="1"/>
</dbReference>
<keyword evidence="10 18" id="KW-0249">Electron transport</keyword>
<dbReference type="InterPro" id="IPR040156">
    <property type="entry name" value="ETF-QO"/>
</dbReference>
<evidence type="ECO:0000313" key="22">
    <source>
        <dbReference type="EMBL" id="CAL4767925.1"/>
    </source>
</evidence>
<keyword evidence="14 18" id="KW-0830">Ubiquinone</keyword>
<evidence type="ECO:0000256" key="4">
    <source>
        <dbReference type="ARBA" id="ARBA00022448"/>
    </source>
</evidence>
<comment type="caution">
    <text evidence="21">The sequence shown here is derived from an EMBL/GenBank/DDBJ whole genome shotgun (WGS) entry which is preliminary data.</text>
</comment>
<evidence type="ECO:0000256" key="7">
    <source>
        <dbReference type="ARBA" id="ARBA00022792"/>
    </source>
</evidence>
<keyword evidence="6 18" id="KW-0479">Metal-binding</keyword>
<dbReference type="InterPro" id="IPR036188">
    <property type="entry name" value="FAD/NAD-bd_sf"/>
</dbReference>
<dbReference type="OrthoDB" id="437331at2759"/>
<dbReference type="InterPro" id="IPR049398">
    <property type="entry name" value="ETF-QO/FixC_UQ-bd"/>
</dbReference>
<dbReference type="GO" id="GO:0005743">
    <property type="term" value="C:mitochondrial inner membrane"/>
    <property type="evidence" value="ECO:0007669"/>
    <property type="project" value="UniProtKB-SubCell"/>
</dbReference>
<dbReference type="GO" id="GO:0051539">
    <property type="term" value="F:4 iron, 4 sulfur cluster binding"/>
    <property type="evidence" value="ECO:0007669"/>
    <property type="project" value="UniProtKB-UniRule"/>
</dbReference>
<organism evidence="21">
    <name type="scientific">Cladocopium goreaui</name>
    <dbReference type="NCBI Taxonomy" id="2562237"/>
    <lineage>
        <taxon>Eukaryota</taxon>
        <taxon>Sar</taxon>
        <taxon>Alveolata</taxon>
        <taxon>Dinophyceae</taxon>
        <taxon>Suessiales</taxon>
        <taxon>Symbiodiniaceae</taxon>
        <taxon>Cladocopium</taxon>
    </lineage>
</organism>
<dbReference type="Pfam" id="PF05187">
    <property type="entry name" value="Fer4_ETF_QO"/>
    <property type="match status" value="1"/>
</dbReference>
<comment type="function">
    <text evidence="18">Accepts electrons from ETF and reduces ubiquinone.</text>
</comment>
<dbReference type="EMBL" id="CAMXCT030000570">
    <property type="protein sequence ID" value="CAL4767925.1"/>
    <property type="molecule type" value="Genomic_DNA"/>
</dbReference>
<protein>
    <recommendedName>
        <fullName evidence="18">Electron transfer flavoprotein-ubiquinone oxidoreductase</fullName>
        <shortName evidence="18">ETF-QO</shortName>
        <ecNumber evidence="18">1.5.5.1</ecNumber>
    </recommendedName>
</protein>
<evidence type="ECO:0000256" key="11">
    <source>
        <dbReference type="ARBA" id="ARBA00023002"/>
    </source>
</evidence>
<reference evidence="22 23" key="2">
    <citation type="submission" date="2024-05" db="EMBL/GenBank/DDBJ databases">
        <authorList>
            <person name="Chen Y."/>
            <person name="Shah S."/>
            <person name="Dougan E. K."/>
            <person name="Thang M."/>
            <person name="Chan C."/>
        </authorList>
    </citation>
    <scope>NUCLEOTIDE SEQUENCE [LARGE SCALE GENOMIC DNA]</scope>
</reference>
<proteinExistence type="inferred from homology"/>
<sequence length="591" mass="64806">MLWPALRRLPNASCLLPAKRRGFRNFSVSRESMEFDLLVVGAGPAGLAAAIRAKQRAEALGQELNVCVVEKGAEVGAHILSGNVFEPRALQELLPDWKERGAPLDTPVTSDSFYWLPNEDLAVPMPNPLLHLAPELRQEGNYIISLGQLCRWLGEQAEGMGVEIYAGFSADAPVYTADGAVAGVQLRDVGIGKDGKEKDTFEPGMELLAKQTILAEGCRGSLSEQIMKKFNLRQGVSPQHYGLGVKEVWEILPENHRAGTVTHTVGWPLDLMSYGGGFIYHMEPNLLHIGMVVGLDYSNPYLSPYQEFQRFKTHPRIKALLEGGTCISYGARCLNEGGLQAVPKLTFPGGMLAGCSAGFLNVPKIKGSHTAMKTGTLAGECAADAVLGGFEGPEVTKYEEAVRSSWVWEELSRVRNFKPAWSLGMIPGLGYGGMTLMLSRGKEPWTFRWSKKDCEYTKPAKECEKIEYPKPDGVYSFDLLENLARSGVNHEHDQPAHLKVKEESQHVPLEVSLPTYDGPEGRFCPAKVYEYVPDEADGRMKLQINAQNCVHCKCCSIKTPQVEKVACTSAWPEATELKSGASRLKPEQAGA</sequence>
<dbReference type="AlphaFoldDB" id="A0A9P1FLL2"/>
<dbReference type="EMBL" id="CAMXCT010000570">
    <property type="protein sequence ID" value="CAI3980613.1"/>
    <property type="molecule type" value="Genomic_DNA"/>
</dbReference>
<keyword evidence="7" id="KW-0999">Mitochondrion inner membrane</keyword>
<dbReference type="Gene3D" id="3.50.50.60">
    <property type="entry name" value="FAD/NAD(P)-binding domain"/>
    <property type="match status" value="1"/>
</dbReference>
<keyword evidence="13 18" id="KW-0411">Iron-sulfur</keyword>
<comment type="cofactor">
    <cofactor evidence="1 18">
        <name>FAD</name>
        <dbReference type="ChEBI" id="CHEBI:57692"/>
    </cofactor>
</comment>
<evidence type="ECO:0000256" key="16">
    <source>
        <dbReference type="ARBA" id="ARBA00023136"/>
    </source>
</evidence>
<evidence type="ECO:0000256" key="8">
    <source>
        <dbReference type="ARBA" id="ARBA00022827"/>
    </source>
</evidence>
<evidence type="ECO:0000256" key="13">
    <source>
        <dbReference type="ARBA" id="ARBA00023014"/>
    </source>
</evidence>
<comment type="catalytic activity">
    <reaction evidence="17 18">
        <text>a ubiquinone + reduced [electron-transfer flavoprotein] = a ubiquinol + oxidized [electron-transfer flavoprotein] + H(+)</text>
        <dbReference type="Rhea" id="RHEA:24052"/>
        <dbReference type="Rhea" id="RHEA-COMP:9565"/>
        <dbReference type="Rhea" id="RHEA-COMP:9566"/>
        <dbReference type="Rhea" id="RHEA-COMP:10685"/>
        <dbReference type="Rhea" id="RHEA-COMP:10686"/>
        <dbReference type="ChEBI" id="CHEBI:15378"/>
        <dbReference type="ChEBI" id="CHEBI:16389"/>
        <dbReference type="ChEBI" id="CHEBI:17976"/>
        <dbReference type="ChEBI" id="CHEBI:57692"/>
        <dbReference type="ChEBI" id="CHEBI:58307"/>
        <dbReference type="EC" id="1.5.5.1"/>
    </reaction>
</comment>
<keyword evidence="11 18" id="KW-0560">Oxidoreductase</keyword>
<dbReference type="GO" id="GO:0046872">
    <property type="term" value="F:metal ion binding"/>
    <property type="evidence" value="ECO:0007669"/>
    <property type="project" value="UniProtKB-KW"/>
</dbReference>
<dbReference type="SUPFAM" id="SSF51905">
    <property type="entry name" value="FAD/NAD(P)-binding domain"/>
    <property type="match status" value="1"/>
</dbReference>
<evidence type="ECO:0000256" key="10">
    <source>
        <dbReference type="ARBA" id="ARBA00022982"/>
    </source>
</evidence>
<keyword evidence="8 18" id="KW-0274">FAD</keyword>
<feature type="domain" description="ETF-QO/FixX C-terminal" evidence="19">
    <location>
        <begin position="473"/>
        <end position="562"/>
    </location>
</feature>
<keyword evidence="16" id="KW-0472">Membrane</keyword>
<comment type="cofactor">
    <cofactor evidence="18">
        <name>[4Fe-4S] cluster</name>
        <dbReference type="ChEBI" id="CHEBI:49883"/>
    </cofactor>
    <text evidence="18">Binds 1 [4Fe-4S] cluster.</text>
</comment>
<dbReference type="EC" id="1.5.5.1" evidence="18"/>
<evidence type="ECO:0000313" key="23">
    <source>
        <dbReference type="Proteomes" id="UP001152797"/>
    </source>
</evidence>